<accession>A0A3M6TSQ9</accession>
<organism evidence="1 2">
    <name type="scientific">Pocillopora damicornis</name>
    <name type="common">Cauliflower coral</name>
    <name type="synonym">Millepora damicornis</name>
    <dbReference type="NCBI Taxonomy" id="46731"/>
    <lineage>
        <taxon>Eukaryota</taxon>
        <taxon>Metazoa</taxon>
        <taxon>Cnidaria</taxon>
        <taxon>Anthozoa</taxon>
        <taxon>Hexacorallia</taxon>
        <taxon>Scleractinia</taxon>
        <taxon>Astrocoeniina</taxon>
        <taxon>Pocilloporidae</taxon>
        <taxon>Pocillopora</taxon>
    </lineage>
</organism>
<dbReference type="EMBL" id="RCHS01002992">
    <property type="protein sequence ID" value="RMX44359.1"/>
    <property type="molecule type" value="Genomic_DNA"/>
</dbReference>
<dbReference type="OrthoDB" id="413313at2759"/>
<dbReference type="Proteomes" id="UP000275408">
    <property type="component" value="Unassembled WGS sequence"/>
</dbReference>
<comment type="caution">
    <text evidence="1">The sequence shown here is derived from an EMBL/GenBank/DDBJ whole genome shotgun (WGS) entry which is preliminary data.</text>
</comment>
<protein>
    <submittedName>
        <fullName evidence="1">Uncharacterized protein</fullName>
    </submittedName>
</protein>
<gene>
    <name evidence="1" type="ORF">pdam_00015989</name>
</gene>
<dbReference type="AlphaFoldDB" id="A0A3M6TSQ9"/>
<name>A0A3M6TSQ9_POCDA</name>
<keyword evidence="2" id="KW-1185">Reference proteome</keyword>
<reference evidence="1 2" key="1">
    <citation type="journal article" date="2018" name="Sci. Rep.">
        <title>Comparative analysis of the Pocillopora damicornis genome highlights role of immune system in coral evolution.</title>
        <authorList>
            <person name="Cunning R."/>
            <person name="Bay R.A."/>
            <person name="Gillette P."/>
            <person name="Baker A.C."/>
            <person name="Traylor-Knowles N."/>
        </authorList>
    </citation>
    <scope>NUCLEOTIDE SEQUENCE [LARGE SCALE GENOMIC DNA]</scope>
    <source>
        <strain evidence="1">RSMAS</strain>
        <tissue evidence="1">Whole animal</tissue>
    </source>
</reference>
<sequence length="78" mass="8649">MNSNGYTITEIFSEIPVNRTCADFYMLPLTRWKCEGFDAEIPVNDSANGHMGLAEFAVGYINDAIQKQYMSGETASVC</sequence>
<evidence type="ECO:0000313" key="1">
    <source>
        <dbReference type="EMBL" id="RMX44359.1"/>
    </source>
</evidence>
<evidence type="ECO:0000313" key="2">
    <source>
        <dbReference type="Proteomes" id="UP000275408"/>
    </source>
</evidence>
<proteinExistence type="predicted"/>